<dbReference type="GO" id="GO:0032259">
    <property type="term" value="P:methylation"/>
    <property type="evidence" value="ECO:0007669"/>
    <property type="project" value="UniProtKB-KW"/>
</dbReference>
<keyword evidence="2" id="KW-1185">Reference proteome</keyword>
<proteinExistence type="predicted"/>
<evidence type="ECO:0000313" key="2">
    <source>
        <dbReference type="Proteomes" id="UP000799770"/>
    </source>
</evidence>
<organism evidence="1 2">
    <name type="scientific">Lophiotrema nucula</name>
    <dbReference type="NCBI Taxonomy" id="690887"/>
    <lineage>
        <taxon>Eukaryota</taxon>
        <taxon>Fungi</taxon>
        <taxon>Dikarya</taxon>
        <taxon>Ascomycota</taxon>
        <taxon>Pezizomycotina</taxon>
        <taxon>Dothideomycetes</taxon>
        <taxon>Pleosporomycetidae</taxon>
        <taxon>Pleosporales</taxon>
        <taxon>Lophiotremataceae</taxon>
        <taxon>Lophiotrema</taxon>
    </lineage>
</organism>
<dbReference type="GO" id="GO:0008757">
    <property type="term" value="F:S-adenosylmethionine-dependent methyltransferase activity"/>
    <property type="evidence" value="ECO:0007669"/>
    <property type="project" value="UniProtKB-ARBA"/>
</dbReference>
<dbReference type="Pfam" id="PF10294">
    <property type="entry name" value="Methyltransf_16"/>
    <property type="match status" value="1"/>
</dbReference>
<dbReference type="InterPro" id="IPR029063">
    <property type="entry name" value="SAM-dependent_MTases_sf"/>
</dbReference>
<accession>A0A6A5YZV5</accession>
<keyword evidence="1" id="KW-0489">Methyltransferase</keyword>
<dbReference type="InterPro" id="IPR019410">
    <property type="entry name" value="Methyltransf_16"/>
</dbReference>
<evidence type="ECO:0000313" key="1">
    <source>
        <dbReference type="EMBL" id="KAF2112719.1"/>
    </source>
</evidence>
<dbReference type="CDD" id="cd02440">
    <property type="entry name" value="AdoMet_MTases"/>
    <property type="match status" value="1"/>
</dbReference>
<dbReference type="OrthoDB" id="433955at2759"/>
<dbReference type="SUPFAM" id="SSF53335">
    <property type="entry name" value="S-adenosyl-L-methionine-dependent methyltransferases"/>
    <property type="match status" value="1"/>
</dbReference>
<sequence length="388" mass="42441">MGVPGQVLPPSSSLPPVRALTTAVVCEEEVVTALHNLRSLYCPLRLPQSVHKPRQPSFSVPAIDSGYASEDEDENPFDTLAADTAISNLRLDEFERTIATRWLTTLIACAESIEFETEDAREKALNYAAFILSSFSDSIEDPEEEALTRIFDFATNHGDVINVRLNDAPLSGTDHTDVGMQSWGASIVMSDMLCADPQRFGISTLNAGSTVVELGAGTGLVGLTLGKLLPTLGLRNSRIIATDYHSAVLSNLEVNIGNNFPSDPVPPVKAHLLDWSNPKIPDSIPVSVRILVAADVVYAKEHAVWLRDCAGRLLGPDGTFWLMVTVREHGKFQGIASTVEAAFVEKKPATHDGRELRILEKERVEKRRGIGRGDEVCYFLYRIGWTSM</sequence>
<dbReference type="Proteomes" id="UP000799770">
    <property type="component" value="Unassembled WGS sequence"/>
</dbReference>
<dbReference type="Gene3D" id="3.40.50.150">
    <property type="entry name" value="Vaccinia Virus protein VP39"/>
    <property type="match status" value="1"/>
</dbReference>
<reference evidence="1" key="1">
    <citation type="journal article" date="2020" name="Stud. Mycol.">
        <title>101 Dothideomycetes genomes: a test case for predicting lifestyles and emergence of pathogens.</title>
        <authorList>
            <person name="Haridas S."/>
            <person name="Albert R."/>
            <person name="Binder M."/>
            <person name="Bloem J."/>
            <person name="Labutti K."/>
            <person name="Salamov A."/>
            <person name="Andreopoulos B."/>
            <person name="Baker S."/>
            <person name="Barry K."/>
            <person name="Bills G."/>
            <person name="Bluhm B."/>
            <person name="Cannon C."/>
            <person name="Castanera R."/>
            <person name="Culley D."/>
            <person name="Daum C."/>
            <person name="Ezra D."/>
            <person name="Gonzalez J."/>
            <person name="Henrissat B."/>
            <person name="Kuo A."/>
            <person name="Liang C."/>
            <person name="Lipzen A."/>
            <person name="Lutzoni F."/>
            <person name="Magnuson J."/>
            <person name="Mondo S."/>
            <person name="Nolan M."/>
            <person name="Ohm R."/>
            <person name="Pangilinan J."/>
            <person name="Park H.-J."/>
            <person name="Ramirez L."/>
            <person name="Alfaro M."/>
            <person name="Sun H."/>
            <person name="Tritt A."/>
            <person name="Yoshinaga Y."/>
            <person name="Zwiers L.-H."/>
            <person name="Turgeon B."/>
            <person name="Goodwin S."/>
            <person name="Spatafora J."/>
            <person name="Crous P."/>
            <person name="Grigoriev I."/>
        </authorList>
    </citation>
    <scope>NUCLEOTIDE SEQUENCE</scope>
    <source>
        <strain evidence="1">CBS 627.86</strain>
    </source>
</reference>
<name>A0A6A5YZV5_9PLEO</name>
<gene>
    <name evidence="1" type="ORF">BDV96DRAFT_497751</name>
</gene>
<dbReference type="PANTHER" id="PTHR14614:SF147">
    <property type="entry name" value="S-ADENOSYLMETHIONINE-DEPENDENT METHYLTRANSFERASE OF THE SEVEN BETA-STRAND FAMILY"/>
    <property type="match status" value="1"/>
</dbReference>
<keyword evidence="1" id="KW-0808">Transferase</keyword>
<dbReference type="PANTHER" id="PTHR14614">
    <property type="entry name" value="HEPATOCELLULAR CARCINOMA-ASSOCIATED ANTIGEN"/>
    <property type="match status" value="1"/>
</dbReference>
<dbReference type="EMBL" id="ML977330">
    <property type="protein sequence ID" value="KAF2112719.1"/>
    <property type="molecule type" value="Genomic_DNA"/>
</dbReference>
<protein>
    <submittedName>
        <fullName evidence="1">Putative methyltransferase-domain-containing protein</fullName>
    </submittedName>
</protein>
<dbReference type="AlphaFoldDB" id="A0A6A5YZV5"/>